<dbReference type="EnsemblPlants" id="TuG1812G0300002627.01.T01">
    <property type="protein sequence ID" value="TuG1812G0300002627.01.T01"/>
    <property type="gene ID" value="TuG1812G0300002627.01"/>
</dbReference>
<protein>
    <submittedName>
        <fullName evidence="2">Uncharacterized protein</fullName>
    </submittedName>
</protein>
<dbReference type="AlphaFoldDB" id="A0A8R7TW55"/>
<reference evidence="2" key="2">
    <citation type="submission" date="2018-03" db="EMBL/GenBank/DDBJ databases">
        <title>The Triticum urartu genome reveals the dynamic nature of wheat genome evolution.</title>
        <authorList>
            <person name="Ling H."/>
            <person name="Ma B."/>
            <person name="Shi X."/>
            <person name="Liu H."/>
            <person name="Dong L."/>
            <person name="Sun H."/>
            <person name="Cao Y."/>
            <person name="Gao Q."/>
            <person name="Zheng S."/>
            <person name="Li Y."/>
            <person name="Yu Y."/>
            <person name="Du H."/>
            <person name="Qi M."/>
            <person name="Li Y."/>
            <person name="Yu H."/>
            <person name="Cui Y."/>
            <person name="Wang N."/>
            <person name="Chen C."/>
            <person name="Wu H."/>
            <person name="Zhao Y."/>
            <person name="Zhang J."/>
            <person name="Li Y."/>
            <person name="Zhou W."/>
            <person name="Zhang B."/>
            <person name="Hu W."/>
            <person name="Eijk M."/>
            <person name="Tang J."/>
            <person name="Witsenboer H."/>
            <person name="Zhao S."/>
            <person name="Li Z."/>
            <person name="Zhang A."/>
            <person name="Wang D."/>
            <person name="Liang C."/>
        </authorList>
    </citation>
    <scope>NUCLEOTIDE SEQUENCE [LARGE SCALE GENOMIC DNA]</scope>
    <source>
        <strain evidence="2">cv. G1812</strain>
    </source>
</reference>
<evidence type="ECO:0000256" key="1">
    <source>
        <dbReference type="SAM" id="MobiDB-lite"/>
    </source>
</evidence>
<feature type="compositionally biased region" description="Basic and acidic residues" evidence="1">
    <location>
        <begin position="43"/>
        <end position="72"/>
    </location>
</feature>
<reference evidence="2" key="3">
    <citation type="submission" date="2022-06" db="UniProtKB">
        <authorList>
            <consortium name="EnsemblPlants"/>
        </authorList>
    </citation>
    <scope>IDENTIFICATION</scope>
</reference>
<keyword evidence="3" id="KW-1185">Reference proteome</keyword>
<reference evidence="3" key="1">
    <citation type="journal article" date="2013" name="Nature">
        <title>Draft genome of the wheat A-genome progenitor Triticum urartu.</title>
        <authorList>
            <person name="Ling H.Q."/>
            <person name="Zhao S."/>
            <person name="Liu D."/>
            <person name="Wang J."/>
            <person name="Sun H."/>
            <person name="Zhang C."/>
            <person name="Fan H."/>
            <person name="Li D."/>
            <person name="Dong L."/>
            <person name="Tao Y."/>
            <person name="Gao C."/>
            <person name="Wu H."/>
            <person name="Li Y."/>
            <person name="Cui Y."/>
            <person name="Guo X."/>
            <person name="Zheng S."/>
            <person name="Wang B."/>
            <person name="Yu K."/>
            <person name="Liang Q."/>
            <person name="Yang W."/>
            <person name="Lou X."/>
            <person name="Chen J."/>
            <person name="Feng M."/>
            <person name="Jian J."/>
            <person name="Zhang X."/>
            <person name="Luo G."/>
            <person name="Jiang Y."/>
            <person name="Liu J."/>
            <person name="Wang Z."/>
            <person name="Sha Y."/>
            <person name="Zhang B."/>
            <person name="Wu H."/>
            <person name="Tang D."/>
            <person name="Shen Q."/>
            <person name="Xue P."/>
            <person name="Zou S."/>
            <person name="Wang X."/>
            <person name="Liu X."/>
            <person name="Wang F."/>
            <person name="Yang Y."/>
            <person name="An X."/>
            <person name="Dong Z."/>
            <person name="Zhang K."/>
            <person name="Zhang X."/>
            <person name="Luo M.C."/>
            <person name="Dvorak J."/>
            <person name="Tong Y."/>
            <person name="Wang J."/>
            <person name="Yang H."/>
            <person name="Li Z."/>
            <person name="Wang D."/>
            <person name="Zhang A."/>
            <person name="Wang J."/>
        </authorList>
    </citation>
    <scope>NUCLEOTIDE SEQUENCE</scope>
    <source>
        <strain evidence="3">cv. G1812</strain>
    </source>
</reference>
<sequence length="72" mass="8671">CIPCSRDRWYVPLGRQTKKTNNWLSWVYTMFSGSVKSAQRHYNRQDSEHMANQKREGHERNTSRTSVRRKEV</sequence>
<evidence type="ECO:0000313" key="2">
    <source>
        <dbReference type="EnsemblPlants" id="TuG1812G0300002627.01.T01"/>
    </source>
</evidence>
<organism evidence="2 3">
    <name type="scientific">Triticum urartu</name>
    <name type="common">Red wild einkorn</name>
    <name type="synonym">Crithodium urartu</name>
    <dbReference type="NCBI Taxonomy" id="4572"/>
    <lineage>
        <taxon>Eukaryota</taxon>
        <taxon>Viridiplantae</taxon>
        <taxon>Streptophyta</taxon>
        <taxon>Embryophyta</taxon>
        <taxon>Tracheophyta</taxon>
        <taxon>Spermatophyta</taxon>
        <taxon>Magnoliopsida</taxon>
        <taxon>Liliopsida</taxon>
        <taxon>Poales</taxon>
        <taxon>Poaceae</taxon>
        <taxon>BOP clade</taxon>
        <taxon>Pooideae</taxon>
        <taxon>Triticodae</taxon>
        <taxon>Triticeae</taxon>
        <taxon>Triticinae</taxon>
        <taxon>Triticum</taxon>
    </lineage>
</organism>
<evidence type="ECO:0000313" key="3">
    <source>
        <dbReference type="Proteomes" id="UP000015106"/>
    </source>
</evidence>
<accession>A0A8R7TW55</accession>
<proteinExistence type="predicted"/>
<dbReference type="Gramene" id="TuG1812G0300002627.01.T01">
    <property type="protein sequence ID" value="TuG1812G0300002627.01.T01"/>
    <property type="gene ID" value="TuG1812G0300002627.01"/>
</dbReference>
<feature type="region of interest" description="Disordered" evidence="1">
    <location>
        <begin position="39"/>
        <end position="72"/>
    </location>
</feature>
<dbReference type="Proteomes" id="UP000015106">
    <property type="component" value="Chromosome 3"/>
</dbReference>
<name>A0A8R7TW55_TRIUA</name>